<dbReference type="EMBL" id="BARU01018561">
    <property type="protein sequence ID" value="GAH57935.1"/>
    <property type="molecule type" value="Genomic_DNA"/>
</dbReference>
<dbReference type="Gene3D" id="3.40.50.1820">
    <property type="entry name" value="alpha/beta hydrolase"/>
    <property type="match status" value="1"/>
</dbReference>
<proteinExistence type="predicted"/>
<evidence type="ECO:0008006" key="2">
    <source>
        <dbReference type="Google" id="ProtNLM"/>
    </source>
</evidence>
<gene>
    <name evidence="1" type="ORF">S03H2_30669</name>
</gene>
<organism evidence="1">
    <name type="scientific">marine sediment metagenome</name>
    <dbReference type="NCBI Taxonomy" id="412755"/>
    <lineage>
        <taxon>unclassified sequences</taxon>
        <taxon>metagenomes</taxon>
        <taxon>ecological metagenomes</taxon>
    </lineage>
</organism>
<name>X1HLK3_9ZZZZ</name>
<sequence>MSLFFFMDTRPGAAAAVIVANRNPERIKLLFLEGCYAKTREGLLSLYRGYNRPFGIFFAPMVVFWMEVFYKKRLDSISPANLAPDIDMPVLIIHGEKDQNFPLNNAWRLRDSFPAGRAELFVARDTDHSSSSLKPEYPGAIQAFVDRHLPQP</sequence>
<accession>X1HLK3</accession>
<dbReference type="SUPFAM" id="SSF53474">
    <property type="entry name" value="alpha/beta-Hydrolases"/>
    <property type="match status" value="1"/>
</dbReference>
<dbReference type="InterPro" id="IPR029058">
    <property type="entry name" value="AB_hydrolase_fold"/>
</dbReference>
<protein>
    <recommendedName>
        <fullName evidence="2">Peptidase S9 prolyl oligopeptidase catalytic domain-containing protein</fullName>
    </recommendedName>
</protein>
<reference evidence="1" key="1">
    <citation type="journal article" date="2014" name="Front. Microbiol.">
        <title>High frequency of phylogenetically diverse reductive dehalogenase-homologous genes in deep subseafloor sedimentary metagenomes.</title>
        <authorList>
            <person name="Kawai M."/>
            <person name="Futagami T."/>
            <person name="Toyoda A."/>
            <person name="Takaki Y."/>
            <person name="Nishi S."/>
            <person name="Hori S."/>
            <person name="Arai W."/>
            <person name="Tsubouchi T."/>
            <person name="Morono Y."/>
            <person name="Uchiyama I."/>
            <person name="Ito T."/>
            <person name="Fujiyama A."/>
            <person name="Inagaki F."/>
            <person name="Takami H."/>
        </authorList>
    </citation>
    <scope>NUCLEOTIDE SEQUENCE</scope>
    <source>
        <strain evidence="1">Expedition CK06-06</strain>
    </source>
</reference>
<dbReference type="AlphaFoldDB" id="X1HLK3"/>
<comment type="caution">
    <text evidence="1">The sequence shown here is derived from an EMBL/GenBank/DDBJ whole genome shotgun (WGS) entry which is preliminary data.</text>
</comment>
<evidence type="ECO:0000313" key="1">
    <source>
        <dbReference type="EMBL" id="GAH57935.1"/>
    </source>
</evidence>